<dbReference type="FunFam" id="1.10.10.10:FF:000001">
    <property type="entry name" value="LysR family transcriptional regulator"/>
    <property type="match status" value="1"/>
</dbReference>
<evidence type="ECO:0000259" key="5">
    <source>
        <dbReference type="PROSITE" id="PS50931"/>
    </source>
</evidence>
<dbReference type="Pfam" id="PF00126">
    <property type="entry name" value="HTH_1"/>
    <property type="match status" value="1"/>
</dbReference>
<dbReference type="Gene3D" id="1.10.10.10">
    <property type="entry name" value="Winged helix-like DNA-binding domain superfamily/Winged helix DNA-binding domain"/>
    <property type="match status" value="1"/>
</dbReference>
<dbReference type="PANTHER" id="PTHR30346">
    <property type="entry name" value="TRANSCRIPTIONAL DUAL REGULATOR HCAR-RELATED"/>
    <property type="match status" value="1"/>
</dbReference>
<dbReference type="GO" id="GO:0032993">
    <property type="term" value="C:protein-DNA complex"/>
    <property type="evidence" value="ECO:0007669"/>
    <property type="project" value="TreeGrafter"/>
</dbReference>
<feature type="domain" description="HTH lysR-type" evidence="5">
    <location>
        <begin position="1"/>
        <end position="59"/>
    </location>
</feature>
<dbReference type="EMBL" id="JGVR01000020">
    <property type="protein sequence ID" value="KEZ17719.1"/>
    <property type="molecule type" value="Genomic_DNA"/>
</dbReference>
<evidence type="ECO:0000256" key="2">
    <source>
        <dbReference type="ARBA" id="ARBA00023015"/>
    </source>
</evidence>
<dbReference type="InterPro" id="IPR036390">
    <property type="entry name" value="WH_DNA-bd_sf"/>
</dbReference>
<gene>
    <name evidence="6" type="ORF">CP98_03203</name>
</gene>
<evidence type="ECO:0000313" key="6">
    <source>
        <dbReference type="EMBL" id="KEZ17719.1"/>
    </source>
</evidence>
<sequence length="308" mass="34499">MTDIRRLRYFVTVASERSFTRAAARLNMAQPPLSRRIQEIEEELGTPLIERSARPLSLTPAGQLFYLHALQVLERHDRMERAMASFITAQRPRFTLGLLPSEFYVRLPQIVRRFRTHAPGTDLILSEMSSSEQIQALKEGRIDAGLGRVRIDDPAVAREVLREERLVAALPAGSGPANEPIDLAELARMPLLLYPREPRPSHADVMLSVFRDSGLNPSEVIEVRELQTALIMVSAGVGACLIPASSQWLAHPEVICRPIKPKAYSPIILYHRPNEHSPQFTTLLNTFASLFAEWGYPVPSRLTGTIAK</sequence>
<keyword evidence="3" id="KW-0238">DNA-binding</keyword>
<evidence type="ECO:0000313" key="7">
    <source>
        <dbReference type="Proteomes" id="UP000028534"/>
    </source>
</evidence>
<evidence type="ECO:0000256" key="3">
    <source>
        <dbReference type="ARBA" id="ARBA00023125"/>
    </source>
</evidence>
<dbReference type="PATRIC" id="fig|13690.10.peg.3282"/>
<reference evidence="6 7" key="1">
    <citation type="submission" date="2014-03" db="EMBL/GenBank/DDBJ databases">
        <title>Genome sequence of Sphingobium yanoikuyae B1.</title>
        <authorList>
            <person name="Gan H.M."/>
            <person name="Gan H.Y."/>
            <person name="Savka M.A."/>
        </authorList>
    </citation>
    <scope>NUCLEOTIDE SEQUENCE [LARGE SCALE GENOMIC DNA]</scope>
    <source>
        <strain evidence="6 7">B1</strain>
    </source>
</reference>
<evidence type="ECO:0000256" key="4">
    <source>
        <dbReference type="ARBA" id="ARBA00023163"/>
    </source>
</evidence>
<dbReference type="PRINTS" id="PR00039">
    <property type="entry name" value="HTHLYSR"/>
</dbReference>
<dbReference type="Pfam" id="PF03466">
    <property type="entry name" value="LysR_substrate"/>
    <property type="match status" value="1"/>
</dbReference>
<dbReference type="InterPro" id="IPR000847">
    <property type="entry name" value="LysR_HTH_N"/>
</dbReference>
<keyword evidence="4" id="KW-0804">Transcription</keyword>
<dbReference type="SUPFAM" id="SSF46785">
    <property type="entry name" value="Winged helix' DNA-binding domain"/>
    <property type="match status" value="1"/>
</dbReference>
<dbReference type="PANTHER" id="PTHR30346:SF17">
    <property type="entry name" value="LYSR FAMILY TRANSCRIPTIONAL REGULATOR"/>
    <property type="match status" value="1"/>
</dbReference>
<name>A0A084EIC7_SPHYA</name>
<dbReference type="Proteomes" id="UP000028534">
    <property type="component" value="Unassembled WGS sequence"/>
</dbReference>
<dbReference type="GO" id="GO:0003700">
    <property type="term" value="F:DNA-binding transcription factor activity"/>
    <property type="evidence" value="ECO:0007669"/>
    <property type="project" value="InterPro"/>
</dbReference>
<dbReference type="RefSeq" id="WP_037520819.1">
    <property type="nucleotide sequence ID" value="NZ_JGVR01000020.1"/>
</dbReference>
<keyword evidence="2" id="KW-0805">Transcription regulation</keyword>
<accession>A0A084EIC7</accession>
<proteinExistence type="inferred from homology"/>
<protein>
    <submittedName>
        <fullName evidence="6">LysR family transcriptional regulator</fullName>
    </submittedName>
</protein>
<dbReference type="InterPro" id="IPR005119">
    <property type="entry name" value="LysR_subst-bd"/>
</dbReference>
<dbReference type="AlphaFoldDB" id="A0A084EIC7"/>
<dbReference type="InterPro" id="IPR036388">
    <property type="entry name" value="WH-like_DNA-bd_sf"/>
</dbReference>
<comment type="caution">
    <text evidence="6">The sequence shown here is derived from an EMBL/GenBank/DDBJ whole genome shotgun (WGS) entry which is preliminary data.</text>
</comment>
<dbReference type="eggNOG" id="COG0583">
    <property type="taxonomic scope" value="Bacteria"/>
</dbReference>
<dbReference type="SUPFAM" id="SSF53850">
    <property type="entry name" value="Periplasmic binding protein-like II"/>
    <property type="match status" value="1"/>
</dbReference>
<dbReference type="PROSITE" id="PS50931">
    <property type="entry name" value="HTH_LYSR"/>
    <property type="match status" value="1"/>
</dbReference>
<evidence type="ECO:0000256" key="1">
    <source>
        <dbReference type="ARBA" id="ARBA00009437"/>
    </source>
</evidence>
<dbReference type="Gene3D" id="3.40.190.10">
    <property type="entry name" value="Periplasmic binding protein-like II"/>
    <property type="match status" value="2"/>
</dbReference>
<dbReference type="GO" id="GO:0003677">
    <property type="term" value="F:DNA binding"/>
    <property type="evidence" value="ECO:0007669"/>
    <property type="project" value="UniProtKB-KW"/>
</dbReference>
<organism evidence="6 7">
    <name type="scientific">Sphingobium yanoikuyae</name>
    <name type="common">Sphingomonas yanoikuyae</name>
    <dbReference type="NCBI Taxonomy" id="13690"/>
    <lineage>
        <taxon>Bacteria</taxon>
        <taxon>Pseudomonadati</taxon>
        <taxon>Pseudomonadota</taxon>
        <taxon>Alphaproteobacteria</taxon>
        <taxon>Sphingomonadales</taxon>
        <taxon>Sphingomonadaceae</taxon>
        <taxon>Sphingobium</taxon>
    </lineage>
</organism>
<comment type="similarity">
    <text evidence="1">Belongs to the LysR transcriptional regulatory family.</text>
</comment>